<dbReference type="Gene3D" id="1.40.20.10">
    <property type="entry name" value="CHAD domain"/>
    <property type="match status" value="1"/>
</dbReference>
<evidence type="ECO:0000259" key="1">
    <source>
        <dbReference type="PROSITE" id="PS51707"/>
    </source>
</evidence>
<dbReference type="RefSeq" id="WP_344020874.1">
    <property type="nucleotide sequence ID" value="NZ_BAAABX010000011.1"/>
</dbReference>
<dbReference type="Pfam" id="PF05235">
    <property type="entry name" value="CHAD"/>
    <property type="match status" value="1"/>
</dbReference>
<dbReference type="PANTHER" id="PTHR39339:SF1">
    <property type="entry name" value="CHAD DOMAIN-CONTAINING PROTEIN"/>
    <property type="match status" value="1"/>
</dbReference>
<organism evidence="3 4">
    <name type="scientific">Streptomyces luteireticuli</name>
    <dbReference type="NCBI Taxonomy" id="173858"/>
    <lineage>
        <taxon>Bacteria</taxon>
        <taxon>Bacillati</taxon>
        <taxon>Actinomycetota</taxon>
        <taxon>Actinomycetes</taxon>
        <taxon>Kitasatosporales</taxon>
        <taxon>Streptomycetaceae</taxon>
        <taxon>Streptomyces</taxon>
    </lineage>
</organism>
<dbReference type="SUPFAM" id="SSF55154">
    <property type="entry name" value="CYTH-like phosphatases"/>
    <property type="match status" value="1"/>
</dbReference>
<protein>
    <submittedName>
        <fullName evidence="3">CYTH and CHAD domain-containing protein</fullName>
    </submittedName>
</protein>
<dbReference type="SMART" id="SM00880">
    <property type="entry name" value="CHAD"/>
    <property type="match status" value="1"/>
</dbReference>
<dbReference type="Proteomes" id="UP001500879">
    <property type="component" value="Unassembled WGS sequence"/>
</dbReference>
<proteinExistence type="predicted"/>
<dbReference type="InterPro" id="IPR038186">
    <property type="entry name" value="CHAD_dom_sf"/>
</dbReference>
<dbReference type="Pfam" id="PF01928">
    <property type="entry name" value="CYTH"/>
    <property type="match status" value="1"/>
</dbReference>
<keyword evidence="4" id="KW-1185">Reference proteome</keyword>
<comment type="caution">
    <text evidence="3">The sequence shown here is derived from an EMBL/GenBank/DDBJ whole genome shotgun (WGS) entry which is preliminary data.</text>
</comment>
<dbReference type="EMBL" id="BAAABX010000011">
    <property type="protein sequence ID" value="GAA0393752.1"/>
    <property type="molecule type" value="Genomic_DNA"/>
</dbReference>
<accession>A0ABN0YFS7</accession>
<feature type="domain" description="CYTH" evidence="1">
    <location>
        <begin position="5"/>
        <end position="198"/>
    </location>
</feature>
<dbReference type="Gene3D" id="2.40.320.10">
    <property type="entry name" value="Hypothetical Protein Pfu-838710-001"/>
    <property type="match status" value="1"/>
</dbReference>
<dbReference type="SMART" id="SM01118">
    <property type="entry name" value="CYTH"/>
    <property type="match status" value="1"/>
</dbReference>
<gene>
    <name evidence="3" type="ORF">GCM10010357_13230</name>
</gene>
<sequence length="491" mass="52591">MADTVREIERKYEAVDGAGPARLPDLTRAAPVAGVRARGVVELDAVYYDTADRRLLAAGITLRRRTGGSDAGWHLKLPVAPGVRDEVRAPLTVARVPRALTSLVRSRVRGAPLAPVARIGTRREISELVGGDGSVLAEVAVDAVTAGDVSWAEIEVELAEGTDPALFDALEPRLRKAGLRPARSGSKLARALGSAGAPAEAVPSPGDAGGHVLAYVREQVEAVVALDPGARRGTEDAVHQMRVATRRLRSAFRTYGKVLDRRVTDPIGVELRWLAGELGIDRDREVLVARLRERLDELPRALVRGPVRARLRVWSARSGAEARRRLTATLDGPRYLALLDALDALVADPPLLPGAARRPEKVLARAVRRDCGRLSVRVEHALATAPGQERDRALHDARKAAKRARYAAEAAAPALGKDARRLARRMKAVQTVLGDHQDSVLARGALRTLAAQAEGAGEPTFTYGLLYGREEARAGEDERGLPGVWGEGVGA</sequence>
<evidence type="ECO:0000313" key="4">
    <source>
        <dbReference type="Proteomes" id="UP001500879"/>
    </source>
</evidence>
<dbReference type="InterPro" id="IPR033469">
    <property type="entry name" value="CYTH-like_dom_sf"/>
</dbReference>
<dbReference type="InterPro" id="IPR007899">
    <property type="entry name" value="CHAD_dom"/>
</dbReference>
<evidence type="ECO:0000259" key="2">
    <source>
        <dbReference type="PROSITE" id="PS51708"/>
    </source>
</evidence>
<dbReference type="PANTHER" id="PTHR39339">
    <property type="entry name" value="SLR1444 PROTEIN"/>
    <property type="match status" value="1"/>
</dbReference>
<dbReference type="CDD" id="cd07374">
    <property type="entry name" value="CYTH-like_Pase"/>
    <property type="match status" value="1"/>
</dbReference>
<evidence type="ECO:0000313" key="3">
    <source>
        <dbReference type="EMBL" id="GAA0393752.1"/>
    </source>
</evidence>
<dbReference type="InterPro" id="IPR023577">
    <property type="entry name" value="CYTH_domain"/>
</dbReference>
<reference evidence="3 4" key="1">
    <citation type="journal article" date="2019" name="Int. J. Syst. Evol. Microbiol.">
        <title>The Global Catalogue of Microorganisms (GCM) 10K type strain sequencing project: providing services to taxonomists for standard genome sequencing and annotation.</title>
        <authorList>
            <consortium name="The Broad Institute Genomics Platform"/>
            <consortium name="The Broad Institute Genome Sequencing Center for Infectious Disease"/>
            <person name="Wu L."/>
            <person name="Ma J."/>
        </authorList>
    </citation>
    <scope>NUCLEOTIDE SEQUENCE [LARGE SCALE GENOMIC DNA]</scope>
    <source>
        <strain evidence="3 4">JCM 4788</strain>
    </source>
</reference>
<dbReference type="PROSITE" id="PS51708">
    <property type="entry name" value="CHAD"/>
    <property type="match status" value="1"/>
</dbReference>
<name>A0ABN0YFS7_9ACTN</name>
<dbReference type="PROSITE" id="PS51707">
    <property type="entry name" value="CYTH"/>
    <property type="match status" value="1"/>
</dbReference>
<feature type="domain" description="CHAD" evidence="2">
    <location>
        <begin position="205"/>
        <end position="490"/>
    </location>
</feature>